<dbReference type="SUPFAM" id="SSF53098">
    <property type="entry name" value="Ribonuclease H-like"/>
    <property type="match status" value="1"/>
</dbReference>
<evidence type="ECO:0000313" key="3">
    <source>
        <dbReference type="Proteomes" id="UP001152888"/>
    </source>
</evidence>
<dbReference type="InterPro" id="IPR005135">
    <property type="entry name" value="Endo/exonuclease/phosphatase"/>
</dbReference>
<gene>
    <name evidence="2" type="ORF">ACAOBT_LOCUS28160</name>
</gene>
<dbReference type="Pfam" id="PF14529">
    <property type="entry name" value="Exo_endo_phos_2"/>
    <property type="match status" value="1"/>
</dbReference>
<dbReference type="OrthoDB" id="6782954at2759"/>
<dbReference type="PROSITE" id="PS50879">
    <property type="entry name" value="RNASE_H_1"/>
    <property type="match status" value="1"/>
</dbReference>
<dbReference type="GO" id="GO:0003676">
    <property type="term" value="F:nucleic acid binding"/>
    <property type="evidence" value="ECO:0007669"/>
    <property type="project" value="InterPro"/>
</dbReference>
<dbReference type="GO" id="GO:0004523">
    <property type="term" value="F:RNA-DNA hybrid ribonuclease activity"/>
    <property type="evidence" value="ECO:0007669"/>
    <property type="project" value="InterPro"/>
</dbReference>
<evidence type="ECO:0000313" key="2">
    <source>
        <dbReference type="EMBL" id="CAH2004725.1"/>
    </source>
</evidence>
<dbReference type="Gene3D" id="3.30.420.10">
    <property type="entry name" value="Ribonuclease H-like superfamily/Ribonuclease H"/>
    <property type="match status" value="1"/>
</dbReference>
<comment type="caution">
    <text evidence="2">The sequence shown here is derived from an EMBL/GenBank/DDBJ whole genome shotgun (WGS) entry which is preliminary data.</text>
</comment>
<accession>A0A9P0M4H1</accession>
<dbReference type="PANTHER" id="PTHR33273">
    <property type="entry name" value="DOMAIN-CONTAINING PROTEIN, PUTATIVE-RELATED"/>
    <property type="match status" value="1"/>
</dbReference>
<dbReference type="SUPFAM" id="SSF56219">
    <property type="entry name" value="DNase I-like"/>
    <property type="match status" value="1"/>
</dbReference>
<keyword evidence="3" id="KW-1185">Reference proteome</keyword>
<evidence type="ECO:0000259" key="1">
    <source>
        <dbReference type="PROSITE" id="PS50879"/>
    </source>
</evidence>
<dbReference type="Gene3D" id="3.60.10.10">
    <property type="entry name" value="Endonuclease/exonuclease/phosphatase"/>
    <property type="match status" value="1"/>
</dbReference>
<dbReference type="InterPro" id="IPR036691">
    <property type="entry name" value="Endo/exonu/phosph_ase_sf"/>
</dbReference>
<proteinExistence type="predicted"/>
<sequence>MAANNMSFSDAKSSVEHSYANVTTNNRYEILDSALAENFPALPQRNQNIRNSSQPSQRYHQMYPLPTLGFNKKRKVQSSPVNNAAPMFSFNVGPSTSILSSQSYQSNVSDKDEIIEKLSTLLYQLINSAQNFDEPKKLRYNIVRKDREDGRAGVAIVIKRGLPYQEIDLRIANPNIMVCGLSITKHNLDLSIFSIYTPPNIRSSSSDWEEIISYSRSSTLLGGDLNAHSQSWSSDYDDITRRQILEFCDSSNLEIMNDGTPTRFVAPNIRKSAPDITICSPDIAQLTSWKVCDDTLGSDHFPITLDITFPHHLNETINPNHGNNSHINKTILLSICNSPNDYKHIFTDASKSSSGSGCGFYVVDDDFSAKFKLPYLFSIFSAEAMAIIQALQYIQFNNIQKAVIFSDSQSCSLRKHQ</sequence>
<dbReference type="AlphaFoldDB" id="A0A9P0M4H1"/>
<dbReference type="EMBL" id="CAKOFQ010007605">
    <property type="protein sequence ID" value="CAH2004725.1"/>
    <property type="molecule type" value="Genomic_DNA"/>
</dbReference>
<dbReference type="PANTHER" id="PTHR33273:SF4">
    <property type="entry name" value="ENDONUCLEASE_EXONUCLEASE_PHOSPHATASE DOMAIN-CONTAINING PROTEIN"/>
    <property type="match status" value="1"/>
</dbReference>
<feature type="domain" description="RNase H type-1" evidence="1">
    <location>
        <begin position="339"/>
        <end position="417"/>
    </location>
</feature>
<dbReference type="Proteomes" id="UP001152888">
    <property type="component" value="Unassembled WGS sequence"/>
</dbReference>
<organism evidence="2 3">
    <name type="scientific">Acanthoscelides obtectus</name>
    <name type="common">Bean weevil</name>
    <name type="synonym">Bruchus obtectus</name>
    <dbReference type="NCBI Taxonomy" id="200917"/>
    <lineage>
        <taxon>Eukaryota</taxon>
        <taxon>Metazoa</taxon>
        <taxon>Ecdysozoa</taxon>
        <taxon>Arthropoda</taxon>
        <taxon>Hexapoda</taxon>
        <taxon>Insecta</taxon>
        <taxon>Pterygota</taxon>
        <taxon>Neoptera</taxon>
        <taxon>Endopterygota</taxon>
        <taxon>Coleoptera</taxon>
        <taxon>Polyphaga</taxon>
        <taxon>Cucujiformia</taxon>
        <taxon>Chrysomeloidea</taxon>
        <taxon>Chrysomelidae</taxon>
        <taxon>Bruchinae</taxon>
        <taxon>Bruchini</taxon>
        <taxon>Acanthoscelides</taxon>
    </lineage>
</organism>
<protein>
    <recommendedName>
        <fullName evidence="1">RNase H type-1 domain-containing protein</fullName>
    </recommendedName>
</protein>
<dbReference type="InterPro" id="IPR012337">
    <property type="entry name" value="RNaseH-like_sf"/>
</dbReference>
<dbReference type="InterPro" id="IPR036397">
    <property type="entry name" value="RNaseH_sf"/>
</dbReference>
<dbReference type="InterPro" id="IPR002156">
    <property type="entry name" value="RNaseH_domain"/>
</dbReference>
<reference evidence="2" key="1">
    <citation type="submission" date="2022-03" db="EMBL/GenBank/DDBJ databases">
        <authorList>
            <person name="Sayadi A."/>
        </authorList>
    </citation>
    <scope>NUCLEOTIDE SEQUENCE</scope>
</reference>
<name>A0A9P0M4H1_ACAOB</name>